<name>X1LTX7_9ZZZZ</name>
<evidence type="ECO:0000313" key="1">
    <source>
        <dbReference type="EMBL" id="GAI05865.1"/>
    </source>
</evidence>
<protein>
    <submittedName>
        <fullName evidence="1">Uncharacterized protein</fullName>
    </submittedName>
</protein>
<feature type="non-terminal residue" evidence="1">
    <location>
        <position position="196"/>
    </location>
</feature>
<sequence length="196" mass="22859">MLKELYPKYRDHFLHQFQVFLLGSIMIDCLIRFVKLNGNKDTLSKGWLLAATFHDFAQAIQKYDDWSKTFFKDSLEIGKPESLELKKDYVENTFSSSVEHIISSLGKCFRDFDEEDRIEDYNKIRHFFYHQITDKKNHGLLSSLSLLKRFGGEGEFHTVILPSATAIAIHDDEIWRALNGAMVNSDKIEWITKLCT</sequence>
<organism evidence="1">
    <name type="scientific">marine sediment metagenome</name>
    <dbReference type="NCBI Taxonomy" id="412755"/>
    <lineage>
        <taxon>unclassified sequences</taxon>
        <taxon>metagenomes</taxon>
        <taxon>ecological metagenomes</taxon>
    </lineage>
</organism>
<comment type="caution">
    <text evidence="1">The sequence shown here is derived from an EMBL/GenBank/DDBJ whole genome shotgun (WGS) entry which is preliminary data.</text>
</comment>
<gene>
    <name evidence="1" type="ORF">S06H3_23277</name>
</gene>
<reference evidence="1" key="1">
    <citation type="journal article" date="2014" name="Front. Microbiol.">
        <title>High frequency of phylogenetically diverse reductive dehalogenase-homologous genes in deep subseafloor sedimentary metagenomes.</title>
        <authorList>
            <person name="Kawai M."/>
            <person name="Futagami T."/>
            <person name="Toyoda A."/>
            <person name="Takaki Y."/>
            <person name="Nishi S."/>
            <person name="Hori S."/>
            <person name="Arai W."/>
            <person name="Tsubouchi T."/>
            <person name="Morono Y."/>
            <person name="Uchiyama I."/>
            <person name="Ito T."/>
            <person name="Fujiyama A."/>
            <person name="Inagaki F."/>
            <person name="Takami H."/>
        </authorList>
    </citation>
    <scope>NUCLEOTIDE SEQUENCE</scope>
    <source>
        <strain evidence="1">Expedition CK06-06</strain>
    </source>
</reference>
<dbReference type="AlphaFoldDB" id="X1LTX7"/>
<accession>X1LTX7</accession>
<dbReference type="EMBL" id="BARV01012620">
    <property type="protein sequence ID" value="GAI05865.1"/>
    <property type="molecule type" value="Genomic_DNA"/>
</dbReference>
<proteinExistence type="predicted"/>